<feature type="domain" description="DEAD-box RNA helicase Q" evidence="15">
    <location>
        <begin position="1"/>
        <end position="29"/>
    </location>
</feature>
<evidence type="ECO:0000256" key="8">
    <source>
        <dbReference type="ARBA" id="ARBA00047984"/>
    </source>
</evidence>
<dbReference type="GO" id="GO:0016787">
    <property type="term" value="F:hydrolase activity"/>
    <property type="evidence" value="ECO:0007669"/>
    <property type="project" value="UniProtKB-KW"/>
</dbReference>
<dbReference type="GO" id="GO:0003724">
    <property type="term" value="F:RNA helicase activity"/>
    <property type="evidence" value="ECO:0007669"/>
    <property type="project" value="UniProtKB-EC"/>
</dbReference>
<keyword evidence="4 11" id="KW-0378">Hydrolase</keyword>
<evidence type="ECO:0000256" key="12">
    <source>
        <dbReference type="SAM" id="MobiDB-lite"/>
    </source>
</evidence>
<dbReference type="FunFam" id="3.40.50.300:FF:000108">
    <property type="entry name" value="ATP-dependent RNA helicase RhlE"/>
    <property type="match status" value="1"/>
</dbReference>
<protein>
    <recommendedName>
        <fullName evidence="9">DEAD-box ATP-dependent RNA helicase RhpA</fullName>
        <ecNumber evidence="1">3.6.4.13</ecNumber>
    </recommendedName>
</protein>
<dbReference type="PROSITE" id="PS51194">
    <property type="entry name" value="HELICASE_CTER"/>
    <property type="match status" value="1"/>
</dbReference>
<comment type="catalytic activity">
    <reaction evidence="8">
        <text>ATP + H2O = ADP + phosphate + H(+)</text>
        <dbReference type="Rhea" id="RHEA:13065"/>
        <dbReference type="ChEBI" id="CHEBI:15377"/>
        <dbReference type="ChEBI" id="CHEBI:15378"/>
        <dbReference type="ChEBI" id="CHEBI:30616"/>
        <dbReference type="ChEBI" id="CHEBI:43474"/>
        <dbReference type="ChEBI" id="CHEBI:456216"/>
        <dbReference type="EC" id="3.6.4.13"/>
    </reaction>
</comment>
<evidence type="ECO:0000256" key="1">
    <source>
        <dbReference type="ARBA" id="ARBA00012552"/>
    </source>
</evidence>
<evidence type="ECO:0000256" key="5">
    <source>
        <dbReference type="ARBA" id="ARBA00022806"/>
    </source>
</evidence>
<reference evidence="16" key="2">
    <citation type="submission" date="2020-09" db="EMBL/GenBank/DDBJ databases">
        <authorList>
            <person name="Sun Q."/>
            <person name="Zhou Y."/>
        </authorList>
    </citation>
    <scope>NUCLEOTIDE SEQUENCE</scope>
    <source>
        <strain evidence="16">CGMCC 1.15519</strain>
    </source>
</reference>
<proteinExistence type="inferred from homology"/>
<dbReference type="CDD" id="cd18787">
    <property type="entry name" value="SF2_C_DEAD"/>
    <property type="match status" value="1"/>
</dbReference>
<evidence type="ECO:0000256" key="7">
    <source>
        <dbReference type="ARBA" id="ARBA00038437"/>
    </source>
</evidence>
<dbReference type="Proteomes" id="UP000635071">
    <property type="component" value="Unassembled WGS sequence"/>
</dbReference>
<keyword evidence="3 11" id="KW-0547">Nucleotide-binding</keyword>
<evidence type="ECO:0000259" key="15">
    <source>
        <dbReference type="PROSITE" id="PS51195"/>
    </source>
</evidence>
<feature type="compositionally biased region" description="Basic residues" evidence="12">
    <location>
        <begin position="414"/>
        <end position="425"/>
    </location>
</feature>
<dbReference type="GO" id="GO:0003676">
    <property type="term" value="F:nucleic acid binding"/>
    <property type="evidence" value="ECO:0007669"/>
    <property type="project" value="InterPro"/>
</dbReference>
<dbReference type="GO" id="GO:0005829">
    <property type="term" value="C:cytosol"/>
    <property type="evidence" value="ECO:0007669"/>
    <property type="project" value="TreeGrafter"/>
</dbReference>
<reference evidence="16" key="1">
    <citation type="journal article" date="2014" name="Int. J. Syst. Evol. Microbiol.">
        <title>Complete genome sequence of Corynebacterium casei LMG S-19264T (=DSM 44701T), isolated from a smear-ripened cheese.</title>
        <authorList>
            <consortium name="US DOE Joint Genome Institute (JGI-PGF)"/>
            <person name="Walter F."/>
            <person name="Albersmeier A."/>
            <person name="Kalinowski J."/>
            <person name="Ruckert C."/>
        </authorList>
    </citation>
    <scope>NUCLEOTIDE SEQUENCE</scope>
    <source>
        <strain evidence="16">CGMCC 1.15519</strain>
    </source>
</reference>
<comment type="caution">
    <text evidence="16">The sequence shown here is derived from an EMBL/GenBank/DDBJ whole genome shotgun (WGS) entry which is preliminary data.</text>
</comment>
<evidence type="ECO:0000256" key="4">
    <source>
        <dbReference type="ARBA" id="ARBA00022801"/>
    </source>
</evidence>
<evidence type="ECO:0000256" key="2">
    <source>
        <dbReference type="ARBA" id="ARBA00022490"/>
    </source>
</evidence>
<dbReference type="EC" id="3.6.4.13" evidence="1"/>
<dbReference type="InterPro" id="IPR000629">
    <property type="entry name" value="RNA-helicase_DEAD-box_CS"/>
</dbReference>
<dbReference type="GO" id="GO:0005524">
    <property type="term" value="F:ATP binding"/>
    <property type="evidence" value="ECO:0007669"/>
    <property type="project" value="UniProtKB-KW"/>
</dbReference>
<dbReference type="InterPro" id="IPR027417">
    <property type="entry name" value="P-loop_NTPase"/>
</dbReference>
<dbReference type="InterPro" id="IPR044742">
    <property type="entry name" value="DEAD/DEAH_RhlB"/>
</dbReference>
<feature type="region of interest" description="Disordered" evidence="12">
    <location>
        <begin position="390"/>
        <end position="565"/>
    </location>
</feature>
<keyword evidence="5 11" id="KW-0347">Helicase</keyword>
<organism evidence="16 17">
    <name type="scientific">Sandarakinorhabdus glacialis</name>
    <dbReference type="NCBI Taxonomy" id="1614636"/>
    <lineage>
        <taxon>Bacteria</taxon>
        <taxon>Pseudomonadati</taxon>
        <taxon>Pseudomonadota</taxon>
        <taxon>Alphaproteobacteria</taxon>
        <taxon>Sphingomonadales</taxon>
        <taxon>Sphingosinicellaceae</taxon>
        <taxon>Sandarakinorhabdus</taxon>
    </lineage>
</organism>
<dbReference type="Gene3D" id="3.40.50.300">
    <property type="entry name" value="P-loop containing nucleotide triphosphate hydrolases"/>
    <property type="match status" value="2"/>
</dbReference>
<comment type="similarity">
    <text evidence="7 11">Belongs to the DEAD box helicase family.</text>
</comment>
<evidence type="ECO:0000256" key="11">
    <source>
        <dbReference type="RuleBase" id="RU000492"/>
    </source>
</evidence>
<sequence>MTFANLGLSEELLRAVADSGYNDPTPIQRQAIPPVLMGRDIIGVAQTGTGKTASFVLPMIDILAEGRSRARMPRSLILEPTRELAQQVSENFDKYGKYHKLSMALLIGGVSMGDQLAALEKGVDVLIATPGRLMDLFGRGKIMLNQCSLLVIDEADRMLDMGFIPDIEEICTKLPSPRQTLLFSATMPPPIKKLADKFMNEPRMIQVARPASTNTSITQYVVETTPRGKREALRTILRDPEVKNAIVFCNRKRDIKELVEALKRAGFAVSQIHGDMEQSDRIRELDRFKSGDITIIVASDVAARGLDIPGVSHVVNYDVPHHAEDYVHRIGRTGRAGKTGIAYTLMTEAESENLAEVEKLIQQKIKRFGAEVLEEVVLKPAAVTLPVAATEDDEDDALEAGDSEAVLEPAGDRPRKRRRGGRGRKREGSEVRADAETAPEAEIAQPARAPQPRREESRRDEPRRDEPRREESRRDEPRRDEPRREESRRDEPRRDEPRRDDSRRAEPRREEPRRDDFRAAPREASRDPIRDYRGTRDERGRNGRRDDRRDREDGETFIGFGPEGTPEFLLHKATIAR</sequence>
<evidence type="ECO:0000256" key="9">
    <source>
        <dbReference type="ARBA" id="ARBA00074363"/>
    </source>
</evidence>
<feature type="short sequence motif" description="Q motif" evidence="10">
    <location>
        <begin position="1"/>
        <end position="29"/>
    </location>
</feature>
<dbReference type="SMART" id="SM00487">
    <property type="entry name" value="DEXDc"/>
    <property type="match status" value="1"/>
</dbReference>
<dbReference type="InterPro" id="IPR050079">
    <property type="entry name" value="DEAD_box_RNA_helicase"/>
</dbReference>
<feature type="compositionally biased region" description="Basic and acidic residues" evidence="12">
    <location>
        <begin position="452"/>
        <end position="554"/>
    </location>
</feature>
<evidence type="ECO:0000256" key="6">
    <source>
        <dbReference type="ARBA" id="ARBA00022840"/>
    </source>
</evidence>
<dbReference type="InterPro" id="IPR011545">
    <property type="entry name" value="DEAD/DEAH_box_helicase_dom"/>
</dbReference>
<evidence type="ECO:0000256" key="10">
    <source>
        <dbReference type="PROSITE-ProRule" id="PRU00552"/>
    </source>
</evidence>
<dbReference type="PANTHER" id="PTHR47959:SF13">
    <property type="entry name" value="ATP-DEPENDENT RNA HELICASE RHLE"/>
    <property type="match status" value="1"/>
</dbReference>
<dbReference type="GO" id="GO:0042255">
    <property type="term" value="P:ribosome assembly"/>
    <property type="evidence" value="ECO:0007669"/>
    <property type="project" value="UniProtKB-ARBA"/>
</dbReference>
<evidence type="ECO:0000259" key="14">
    <source>
        <dbReference type="PROSITE" id="PS51194"/>
    </source>
</evidence>
<dbReference type="EMBL" id="BMJM01000005">
    <property type="protein sequence ID" value="GGE12370.1"/>
    <property type="molecule type" value="Genomic_DNA"/>
</dbReference>
<keyword evidence="17" id="KW-1185">Reference proteome</keyword>
<dbReference type="RefSeq" id="WP_188762643.1">
    <property type="nucleotide sequence ID" value="NZ_BMJM01000005.1"/>
</dbReference>
<feature type="domain" description="Helicase ATP-binding" evidence="13">
    <location>
        <begin position="32"/>
        <end position="205"/>
    </location>
</feature>
<evidence type="ECO:0000313" key="17">
    <source>
        <dbReference type="Proteomes" id="UP000635071"/>
    </source>
</evidence>
<evidence type="ECO:0000256" key="3">
    <source>
        <dbReference type="ARBA" id="ARBA00022741"/>
    </source>
</evidence>
<dbReference type="CDD" id="cd00268">
    <property type="entry name" value="DEADc"/>
    <property type="match status" value="1"/>
</dbReference>
<dbReference type="GO" id="GO:0009266">
    <property type="term" value="P:response to temperature stimulus"/>
    <property type="evidence" value="ECO:0007669"/>
    <property type="project" value="UniProtKB-ARBA"/>
</dbReference>
<dbReference type="Pfam" id="PF00271">
    <property type="entry name" value="Helicase_C"/>
    <property type="match status" value="1"/>
</dbReference>
<name>A0A916ZSP5_9SPHN</name>
<keyword evidence="2" id="KW-0963">Cytoplasm</keyword>
<feature type="compositionally biased region" description="Basic and acidic residues" evidence="12">
    <location>
        <begin position="426"/>
        <end position="435"/>
    </location>
</feature>
<dbReference type="InterPro" id="IPR001650">
    <property type="entry name" value="Helicase_C-like"/>
</dbReference>
<dbReference type="InterPro" id="IPR014014">
    <property type="entry name" value="RNA_helicase_DEAD_Q_motif"/>
</dbReference>
<evidence type="ECO:0000313" key="16">
    <source>
        <dbReference type="EMBL" id="GGE12370.1"/>
    </source>
</evidence>
<feature type="compositionally biased region" description="Acidic residues" evidence="12">
    <location>
        <begin position="390"/>
        <end position="402"/>
    </location>
</feature>
<dbReference type="SMART" id="SM00490">
    <property type="entry name" value="HELICc"/>
    <property type="match status" value="1"/>
</dbReference>
<accession>A0A916ZSP5</accession>
<evidence type="ECO:0000259" key="13">
    <source>
        <dbReference type="PROSITE" id="PS51192"/>
    </source>
</evidence>
<keyword evidence="6 11" id="KW-0067">ATP-binding</keyword>
<dbReference type="PANTHER" id="PTHR47959">
    <property type="entry name" value="ATP-DEPENDENT RNA HELICASE RHLE-RELATED"/>
    <property type="match status" value="1"/>
</dbReference>
<dbReference type="PROSITE" id="PS51195">
    <property type="entry name" value="Q_MOTIF"/>
    <property type="match status" value="1"/>
</dbReference>
<dbReference type="PROSITE" id="PS51192">
    <property type="entry name" value="HELICASE_ATP_BIND_1"/>
    <property type="match status" value="1"/>
</dbReference>
<dbReference type="SUPFAM" id="SSF52540">
    <property type="entry name" value="P-loop containing nucleoside triphosphate hydrolases"/>
    <property type="match status" value="1"/>
</dbReference>
<dbReference type="AlphaFoldDB" id="A0A916ZSP5"/>
<dbReference type="Pfam" id="PF00270">
    <property type="entry name" value="DEAD"/>
    <property type="match status" value="1"/>
</dbReference>
<dbReference type="PROSITE" id="PS00039">
    <property type="entry name" value="DEAD_ATP_HELICASE"/>
    <property type="match status" value="1"/>
</dbReference>
<dbReference type="InterPro" id="IPR014001">
    <property type="entry name" value="Helicase_ATP-bd"/>
</dbReference>
<gene>
    <name evidence="16" type="ORF">GCM10011529_18400</name>
</gene>
<feature type="domain" description="Helicase C-terminal" evidence="14">
    <location>
        <begin position="216"/>
        <end position="384"/>
    </location>
</feature>